<dbReference type="InterPro" id="IPR001401">
    <property type="entry name" value="Dynamin_GTPase"/>
</dbReference>
<keyword evidence="2" id="KW-0342">GTP-binding</keyword>
<evidence type="ECO:0000259" key="4">
    <source>
        <dbReference type="PROSITE" id="PS51388"/>
    </source>
</evidence>
<evidence type="ECO:0000256" key="3">
    <source>
        <dbReference type="SAM" id="MobiDB-lite"/>
    </source>
</evidence>
<organism evidence="6 7">
    <name type="scientific">Lepraria finkii</name>
    <dbReference type="NCBI Taxonomy" id="1340010"/>
    <lineage>
        <taxon>Eukaryota</taxon>
        <taxon>Fungi</taxon>
        <taxon>Dikarya</taxon>
        <taxon>Ascomycota</taxon>
        <taxon>Pezizomycotina</taxon>
        <taxon>Lecanoromycetes</taxon>
        <taxon>OSLEUM clade</taxon>
        <taxon>Lecanoromycetidae</taxon>
        <taxon>Lecanorales</taxon>
        <taxon>Lecanorineae</taxon>
        <taxon>Stereocaulaceae</taxon>
        <taxon>Lepraria</taxon>
    </lineage>
</organism>
<dbReference type="PANTHER" id="PTHR11566">
    <property type="entry name" value="DYNAMIN"/>
    <property type="match status" value="1"/>
</dbReference>
<evidence type="ECO:0000256" key="1">
    <source>
        <dbReference type="ARBA" id="ARBA00022741"/>
    </source>
</evidence>
<dbReference type="InterPro" id="IPR030381">
    <property type="entry name" value="G_DYNAMIN_dom"/>
</dbReference>
<feature type="region of interest" description="Disordered" evidence="3">
    <location>
        <begin position="744"/>
        <end position="798"/>
    </location>
</feature>
<accession>A0ABR4AM15</accession>
<sequence length="798" mass="90014">MGDAVNVNMPSSLQSKDHGQLLDVIDLLRSQGISHYVPLPQHILCGDQSSGKSSVLEAVSGVRFPTKDNLCTRFATELILRRGSTTNATIAIMPGSERSDDERKKILGFKPPTVRLDEFPSLVDAAKKEMGLDSDTEAFSDDVLRVEISGPEQPHLTLVDLPGLIHAENTKQSAKYVKLVSSLVQSYMAEARSIILAVVSAKNDYANQIVTKLARDVDPKGNRTLGIITKPDTLHVGSDSERAFQTLATNKDVVFRLGWHVLRNRDFDTRDCSVAERDEREKDFFSQGIWTSLPMRSLGISALKPRLSTVLKDQIVSELPSLIHEVELGIDDCRKRLIRLGEARGTLQEQRLYLLHISQSFTSLIKAAVDGVYTHEFFGRAETDVGFSKRLRAVAQDLLLQFAERMRDEGHDREIIEDTPSRPSPRVSKQIPRSEYTNHVRELMRRTRGCELPGTFSPLIVGDLFYQQSRPWKRLVELFSERILNAIRSTLRLILVHTTDETTRDGLQREIIDPAMERYSKQLEMKVQEIIRPHQEGHPITYNHYFTQTIQKARQEHAKKDQAQRLNAFFKIRPEMGPSYVNSHHGFNTGELLDALNQPTEADMDRFACSEAIYCMEAYYKVAMKVLVDNFAVLGIENCLLNMLPETFSPGTVMGLDEGLTEDIATETEDSLNERARVIRKLDSLETGLKTLNRLGQYKRFRKLPGETDAISTSRLRNPSSLRAKKDSVNLNTTAAFTSEEVIEEDGWPLTEENGDLDIQQSDSSAPLSPFDRNGSLRSDDSWLNGGSKSTKQKNERR</sequence>
<name>A0ABR4AM15_9LECA</name>
<feature type="domain" description="GED" evidence="4">
    <location>
        <begin position="609"/>
        <end position="700"/>
    </location>
</feature>
<evidence type="ECO:0000313" key="7">
    <source>
        <dbReference type="Proteomes" id="UP001590951"/>
    </source>
</evidence>
<keyword evidence="7" id="KW-1185">Reference proteome</keyword>
<protein>
    <submittedName>
        <fullName evidence="6">Uncharacterized protein</fullName>
    </submittedName>
</protein>
<proteinExistence type="predicted"/>
<comment type="caution">
    <text evidence="6">The sequence shown here is derived from an EMBL/GenBank/DDBJ whole genome shotgun (WGS) entry which is preliminary data.</text>
</comment>
<reference evidence="6 7" key="1">
    <citation type="submission" date="2024-09" db="EMBL/GenBank/DDBJ databases">
        <title>Rethinking Asexuality: The Enigmatic Case of Functional Sexual Genes in Lepraria (Stereocaulaceae).</title>
        <authorList>
            <person name="Doellman M."/>
            <person name="Sun Y."/>
            <person name="Barcenas-Pena A."/>
            <person name="Lumbsch H.T."/>
            <person name="Grewe F."/>
        </authorList>
    </citation>
    <scope>NUCLEOTIDE SEQUENCE [LARGE SCALE GENOMIC DNA]</scope>
    <source>
        <strain evidence="6 7">Grewe 0041</strain>
    </source>
</reference>
<dbReference type="InterPro" id="IPR022812">
    <property type="entry name" value="Dynamin"/>
</dbReference>
<dbReference type="PANTHER" id="PTHR11566:SF149">
    <property type="entry name" value="GTPASE, PUTATIVE (AFU_ORTHOLOGUE AFUA_6G11890)-RELATED"/>
    <property type="match status" value="1"/>
</dbReference>
<dbReference type="Gene3D" id="3.40.50.300">
    <property type="entry name" value="P-loop containing nucleotide triphosphate hydrolases"/>
    <property type="match status" value="1"/>
</dbReference>
<dbReference type="PROSITE" id="PS51388">
    <property type="entry name" value="GED"/>
    <property type="match status" value="1"/>
</dbReference>
<dbReference type="InterPro" id="IPR027417">
    <property type="entry name" value="P-loop_NTPase"/>
</dbReference>
<dbReference type="Pfam" id="PF00350">
    <property type="entry name" value="Dynamin_N"/>
    <property type="match status" value="1"/>
</dbReference>
<dbReference type="InterPro" id="IPR045063">
    <property type="entry name" value="Dynamin_N"/>
</dbReference>
<dbReference type="SMART" id="SM00053">
    <property type="entry name" value="DYNc"/>
    <property type="match status" value="1"/>
</dbReference>
<feature type="region of interest" description="Disordered" evidence="3">
    <location>
        <begin position="411"/>
        <end position="432"/>
    </location>
</feature>
<dbReference type="PRINTS" id="PR00195">
    <property type="entry name" value="DYNAMIN"/>
</dbReference>
<feature type="domain" description="Dynamin-type G" evidence="5">
    <location>
        <begin position="36"/>
        <end position="320"/>
    </location>
</feature>
<dbReference type="Pfam" id="PF01031">
    <property type="entry name" value="Dynamin_M"/>
    <property type="match status" value="1"/>
</dbReference>
<evidence type="ECO:0000313" key="6">
    <source>
        <dbReference type="EMBL" id="KAL2045856.1"/>
    </source>
</evidence>
<dbReference type="InterPro" id="IPR000375">
    <property type="entry name" value="Dynamin_stalk"/>
</dbReference>
<dbReference type="InterPro" id="IPR020850">
    <property type="entry name" value="GED_dom"/>
</dbReference>
<evidence type="ECO:0000256" key="2">
    <source>
        <dbReference type="ARBA" id="ARBA00023134"/>
    </source>
</evidence>
<dbReference type="EMBL" id="JBHFEH010000133">
    <property type="protein sequence ID" value="KAL2045856.1"/>
    <property type="molecule type" value="Genomic_DNA"/>
</dbReference>
<feature type="compositionally biased region" description="Basic and acidic residues" evidence="3">
    <location>
        <begin position="411"/>
        <end position="420"/>
    </location>
</feature>
<evidence type="ECO:0000259" key="5">
    <source>
        <dbReference type="PROSITE" id="PS51718"/>
    </source>
</evidence>
<gene>
    <name evidence="6" type="ORF">ABVK25_012006</name>
</gene>
<dbReference type="SUPFAM" id="SSF52540">
    <property type="entry name" value="P-loop containing nucleoside triphosphate hydrolases"/>
    <property type="match status" value="1"/>
</dbReference>
<dbReference type="PROSITE" id="PS51718">
    <property type="entry name" value="G_DYNAMIN_2"/>
    <property type="match status" value="1"/>
</dbReference>
<dbReference type="CDD" id="cd08771">
    <property type="entry name" value="DLP_1"/>
    <property type="match status" value="1"/>
</dbReference>
<dbReference type="Proteomes" id="UP001590951">
    <property type="component" value="Unassembled WGS sequence"/>
</dbReference>
<keyword evidence="1" id="KW-0547">Nucleotide-binding</keyword>